<dbReference type="InterPro" id="IPR036319">
    <property type="entry name" value="RDM1_sf"/>
</dbReference>
<dbReference type="SUPFAM" id="SSF109920">
    <property type="entry name" value="Hypothetical protein At3g22680"/>
    <property type="match status" value="1"/>
</dbReference>
<feature type="region of interest" description="Disordered" evidence="1">
    <location>
        <begin position="1"/>
        <end position="55"/>
    </location>
</feature>
<name>A0A7I8KAU1_SPIIN</name>
<proteinExistence type="predicted"/>
<gene>
    <name evidence="2" type="ORF">SI8410_04005462</name>
</gene>
<dbReference type="AlphaFoldDB" id="A0A7I8KAU1"/>
<keyword evidence="3" id="KW-1185">Reference proteome</keyword>
<dbReference type="Gene3D" id="1.20.120.690">
    <property type="entry name" value="RDM1 protein domain"/>
    <property type="match status" value="1"/>
</dbReference>
<dbReference type="OrthoDB" id="1906229at2759"/>
<dbReference type="PANTHER" id="PTHR36366">
    <property type="entry name" value="PROTEIN RDM1"/>
    <property type="match status" value="1"/>
</dbReference>
<dbReference type="GO" id="GO:0005634">
    <property type="term" value="C:nucleus"/>
    <property type="evidence" value="ECO:0007669"/>
    <property type="project" value="InterPro"/>
</dbReference>
<dbReference type="EMBL" id="LR746267">
    <property type="protein sequence ID" value="CAA7394801.1"/>
    <property type="molecule type" value="Genomic_DNA"/>
</dbReference>
<reference evidence="2" key="1">
    <citation type="submission" date="2020-02" db="EMBL/GenBank/DDBJ databases">
        <authorList>
            <person name="Scholz U."/>
            <person name="Mascher M."/>
            <person name="Fiebig A."/>
        </authorList>
    </citation>
    <scope>NUCLEOTIDE SEQUENCE</scope>
</reference>
<sequence>MKRAGTWDDAQTISSDSSSSDSKNSKPQSGKKPNNRDDLGVVKCTSSEGTDPDGLIRRAEMYQEFMRLLAIPHHRGSVIPFMSWQGLGRSMKQLHGQPLHYLTNLLLKQWDQQRVGAEKEHQRLDSVVHPAKAESFIWVCEEVHRLTCSPFHLAKLWAADDMFHASIDPIFPEITQEPI</sequence>
<evidence type="ECO:0000313" key="2">
    <source>
        <dbReference type="EMBL" id="CAA7394801.1"/>
    </source>
</evidence>
<dbReference type="PANTHER" id="PTHR36366:SF1">
    <property type="entry name" value="PROTEIN RDM1"/>
    <property type="match status" value="1"/>
</dbReference>
<evidence type="ECO:0000256" key="1">
    <source>
        <dbReference type="SAM" id="MobiDB-lite"/>
    </source>
</evidence>
<dbReference type="GO" id="GO:0080188">
    <property type="term" value="P:gene silencing by siRNA-directed DNA methylation"/>
    <property type="evidence" value="ECO:0007669"/>
    <property type="project" value="InterPro"/>
</dbReference>
<dbReference type="Proteomes" id="UP000663760">
    <property type="component" value="Chromosome 4"/>
</dbReference>
<dbReference type="InterPro" id="IPR015270">
    <property type="entry name" value="RDM1_plant"/>
</dbReference>
<evidence type="ECO:0000313" key="3">
    <source>
        <dbReference type="Proteomes" id="UP000663760"/>
    </source>
</evidence>
<protein>
    <submittedName>
        <fullName evidence="2">Uncharacterized protein</fullName>
    </submittedName>
</protein>
<dbReference type="Pfam" id="PF09187">
    <property type="entry name" value="RdDM_RDM1"/>
    <property type="match status" value="1"/>
</dbReference>
<organism evidence="2 3">
    <name type="scientific">Spirodela intermedia</name>
    <name type="common">Intermediate duckweed</name>
    <dbReference type="NCBI Taxonomy" id="51605"/>
    <lineage>
        <taxon>Eukaryota</taxon>
        <taxon>Viridiplantae</taxon>
        <taxon>Streptophyta</taxon>
        <taxon>Embryophyta</taxon>
        <taxon>Tracheophyta</taxon>
        <taxon>Spermatophyta</taxon>
        <taxon>Magnoliopsida</taxon>
        <taxon>Liliopsida</taxon>
        <taxon>Araceae</taxon>
        <taxon>Lemnoideae</taxon>
        <taxon>Spirodela</taxon>
    </lineage>
</organism>
<accession>A0A7I8KAU1</accession>